<dbReference type="GO" id="GO:0046914">
    <property type="term" value="F:transition metal ion binding"/>
    <property type="evidence" value="ECO:0007669"/>
    <property type="project" value="InterPro"/>
</dbReference>
<keyword evidence="5" id="KW-0678">Repressor</keyword>
<dbReference type="InterPro" id="IPR036388">
    <property type="entry name" value="WH-like_DNA-bd_sf"/>
</dbReference>
<keyword evidence="8" id="KW-0010">Activator</keyword>
<evidence type="ECO:0000256" key="8">
    <source>
        <dbReference type="ARBA" id="ARBA00023159"/>
    </source>
</evidence>
<evidence type="ECO:0000256" key="7">
    <source>
        <dbReference type="ARBA" id="ARBA00023125"/>
    </source>
</evidence>
<keyword evidence="4" id="KW-0963">Cytoplasm</keyword>
<dbReference type="InterPro" id="IPR050536">
    <property type="entry name" value="DtxR_MntR_Metal-Reg"/>
</dbReference>
<dbReference type="PANTHER" id="PTHR33238:SF11">
    <property type="entry name" value="TRANSCRIPTIONAL REGULATOR MNTR"/>
    <property type="match status" value="1"/>
</dbReference>
<dbReference type="GO" id="GO:0046983">
    <property type="term" value="F:protein dimerization activity"/>
    <property type="evidence" value="ECO:0007669"/>
    <property type="project" value="InterPro"/>
</dbReference>
<reference evidence="13 14" key="1">
    <citation type="submission" date="2016-11" db="EMBL/GenBank/DDBJ databases">
        <authorList>
            <person name="Varghese N."/>
            <person name="Submissions S."/>
        </authorList>
    </citation>
    <scope>NUCLEOTIDE SEQUENCE [LARGE SCALE GENOMIC DNA]</scope>
    <source>
        <strain evidence="13 14">DSM 19027</strain>
    </source>
</reference>
<evidence type="ECO:0000256" key="11">
    <source>
        <dbReference type="ARBA" id="ARBA00032593"/>
    </source>
</evidence>
<comment type="subunit">
    <text evidence="3">Homodimer.</text>
</comment>
<dbReference type="GO" id="GO:0003677">
    <property type="term" value="F:DNA binding"/>
    <property type="evidence" value="ECO:0007669"/>
    <property type="project" value="UniProtKB-KW"/>
</dbReference>
<evidence type="ECO:0000313" key="14">
    <source>
        <dbReference type="Proteomes" id="UP000324781"/>
    </source>
</evidence>
<name>A0A1M6DUR5_9FIRM</name>
<dbReference type="InterPro" id="IPR036421">
    <property type="entry name" value="Fe_dep_repressor_sf"/>
</dbReference>
<evidence type="ECO:0000313" key="13">
    <source>
        <dbReference type="EMBL" id="SHI76984.1"/>
    </source>
</evidence>
<dbReference type="Proteomes" id="UP000324781">
    <property type="component" value="Unassembled WGS sequence"/>
</dbReference>
<keyword evidence="6" id="KW-0805">Transcription regulation</keyword>
<evidence type="ECO:0000256" key="1">
    <source>
        <dbReference type="ARBA" id="ARBA00004496"/>
    </source>
</evidence>
<dbReference type="SUPFAM" id="SSF47979">
    <property type="entry name" value="Iron-dependent repressor protein, dimerization domain"/>
    <property type="match status" value="1"/>
</dbReference>
<evidence type="ECO:0000256" key="6">
    <source>
        <dbReference type="ARBA" id="ARBA00023015"/>
    </source>
</evidence>
<dbReference type="Gene3D" id="1.10.10.10">
    <property type="entry name" value="Winged helix-like DNA-binding domain superfamily/Winged helix DNA-binding domain"/>
    <property type="match status" value="1"/>
</dbReference>
<dbReference type="GO" id="GO:0005737">
    <property type="term" value="C:cytoplasm"/>
    <property type="evidence" value="ECO:0007669"/>
    <property type="project" value="UniProtKB-SubCell"/>
</dbReference>
<dbReference type="InterPro" id="IPR022689">
    <property type="entry name" value="Iron_dep_repressor"/>
</dbReference>
<dbReference type="AlphaFoldDB" id="A0A1M6DUR5"/>
<comment type="similarity">
    <text evidence="2">Belongs to the DtxR/MntR family.</text>
</comment>
<dbReference type="InterPro" id="IPR001367">
    <property type="entry name" value="Fe_dep_repressor"/>
</dbReference>
<protein>
    <recommendedName>
        <fullName evidence="11">Manganese transport regulator</fullName>
    </recommendedName>
</protein>
<keyword evidence="14" id="KW-1185">Reference proteome</keyword>
<evidence type="ECO:0000259" key="12">
    <source>
        <dbReference type="PROSITE" id="PS50944"/>
    </source>
</evidence>
<evidence type="ECO:0000256" key="10">
    <source>
        <dbReference type="ARBA" id="ARBA00023211"/>
    </source>
</evidence>
<dbReference type="Gene3D" id="1.10.60.10">
    <property type="entry name" value="Iron dependent repressor, metal binding and dimerisation domain"/>
    <property type="match status" value="1"/>
</dbReference>
<dbReference type="EMBL" id="FQZP01000009">
    <property type="protein sequence ID" value="SHI76984.1"/>
    <property type="molecule type" value="Genomic_DNA"/>
</dbReference>
<dbReference type="SMART" id="SM00529">
    <property type="entry name" value="HTH_DTXR"/>
    <property type="match status" value="1"/>
</dbReference>
<dbReference type="PANTHER" id="PTHR33238">
    <property type="entry name" value="IRON (METAL) DEPENDENT REPRESSOR, DTXR FAMILY"/>
    <property type="match status" value="1"/>
</dbReference>
<dbReference type="InterPro" id="IPR022687">
    <property type="entry name" value="HTH_DTXR"/>
</dbReference>
<accession>A0A1M6DUR5</accession>
<dbReference type="Pfam" id="PF02742">
    <property type="entry name" value="Fe_dep_repr_C"/>
    <property type="match status" value="1"/>
</dbReference>
<proteinExistence type="inferred from homology"/>
<keyword evidence="10" id="KW-0464">Manganese</keyword>
<dbReference type="PROSITE" id="PS50944">
    <property type="entry name" value="HTH_DTXR"/>
    <property type="match status" value="1"/>
</dbReference>
<organism evidence="13 14">
    <name type="scientific">Thermoclostridium caenicola</name>
    <dbReference type="NCBI Taxonomy" id="659425"/>
    <lineage>
        <taxon>Bacteria</taxon>
        <taxon>Bacillati</taxon>
        <taxon>Bacillota</taxon>
        <taxon>Clostridia</taxon>
        <taxon>Eubacteriales</taxon>
        <taxon>Oscillospiraceae</taxon>
        <taxon>Thermoclostridium</taxon>
    </lineage>
</organism>
<sequence>MCCMISDNKFHTVRGYQLLEQNKKILTSAMEDYLEMIYRLSLKEGYVRINTISELLNVQASSATKMVQKLSELGMVDYKKYGIISLTETGSEIGRFLLQRHQIVESFLKLLGVSHSLLIETELMEHTLSIDTLNRLHALTKLFEKHPDLLAKYEHILLQQQIS</sequence>
<dbReference type="SUPFAM" id="SSF46785">
    <property type="entry name" value="Winged helix' DNA-binding domain"/>
    <property type="match status" value="1"/>
</dbReference>
<dbReference type="Pfam" id="PF01325">
    <property type="entry name" value="Fe_dep_repress"/>
    <property type="match status" value="1"/>
</dbReference>
<keyword evidence="7" id="KW-0238">DNA-binding</keyword>
<evidence type="ECO:0000256" key="3">
    <source>
        <dbReference type="ARBA" id="ARBA00011738"/>
    </source>
</evidence>
<evidence type="ECO:0000256" key="9">
    <source>
        <dbReference type="ARBA" id="ARBA00023163"/>
    </source>
</evidence>
<feature type="domain" description="HTH dtxR-type" evidence="12">
    <location>
        <begin position="26"/>
        <end position="87"/>
    </location>
</feature>
<dbReference type="GO" id="GO:0003700">
    <property type="term" value="F:DNA-binding transcription factor activity"/>
    <property type="evidence" value="ECO:0007669"/>
    <property type="project" value="InterPro"/>
</dbReference>
<comment type="subcellular location">
    <subcellularLocation>
        <location evidence="1">Cytoplasm</location>
    </subcellularLocation>
</comment>
<keyword evidence="9" id="KW-0804">Transcription</keyword>
<gene>
    <name evidence="13" type="ORF">SAMN05444373_10091</name>
</gene>
<evidence type="ECO:0000256" key="2">
    <source>
        <dbReference type="ARBA" id="ARBA00007871"/>
    </source>
</evidence>
<dbReference type="InterPro" id="IPR036390">
    <property type="entry name" value="WH_DNA-bd_sf"/>
</dbReference>
<evidence type="ECO:0000256" key="5">
    <source>
        <dbReference type="ARBA" id="ARBA00022491"/>
    </source>
</evidence>
<evidence type="ECO:0000256" key="4">
    <source>
        <dbReference type="ARBA" id="ARBA00022490"/>
    </source>
</evidence>